<gene>
    <name evidence="1" type="ORF">METZ01_LOCUS33788</name>
</gene>
<dbReference type="PANTHER" id="PTHR17985">
    <property type="entry name" value="SER/THR-RICH PROTEIN T10 IN DGCR REGION"/>
    <property type="match status" value="1"/>
</dbReference>
<proteinExistence type="predicted"/>
<reference evidence="1" key="1">
    <citation type="submission" date="2018-05" db="EMBL/GenBank/DDBJ databases">
        <authorList>
            <person name="Lanie J.A."/>
            <person name="Ng W.-L."/>
            <person name="Kazmierczak K.M."/>
            <person name="Andrzejewski T.M."/>
            <person name="Davidsen T.M."/>
            <person name="Wayne K.J."/>
            <person name="Tettelin H."/>
            <person name="Glass J.I."/>
            <person name="Rusch D."/>
            <person name="Podicherti R."/>
            <person name="Tsui H.-C.T."/>
            <person name="Winkler M.E."/>
        </authorList>
    </citation>
    <scope>NUCLEOTIDE SEQUENCE</scope>
</reference>
<organism evidence="1">
    <name type="scientific">marine metagenome</name>
    <dbReference type="NCBI Taxonomy" id="408172"/>
    <lineage>
        <taxon>unclassified sequences</taxon>
        <taxon>metagenomes</taxon>
        <taxon>ecological metagenomes</taxon>
    </lineage>
</organism>
<dbReference type="InterPro" id="IPR008551">
    <property type="entry name" value="TANGO2"/>
</dbReference>
<accession>A0A381QPQ1</accession>
<protein>
    <recommendedName>
        <fullName evidence="2">NRDE family protein</fullName>
    </recommendedName>
</protein>
<evidence type="ECO:0000313" key="1">
    <source>
        <dbReference type="EMBL" id="SUZ80934.1"/>
    </source>
</evidence>
<dbReference type="PANTHER" id="PTHR17985:SF8">
    <property type="entry name" value="TRANSPORT AND GOLGI ORGANIZATION PROTEIN 2 HOMOLOG"/>
    <property type="match status" value="1"/>
</dbReference>
<dbReference type="EMBL" id="UINC01001448">
    <property type="protein sequence ID" value="SUZ80934.1"/>
    <property type="molecule type" value="Genomic_DNA"/>
</dbReference>
<sequence length="255" mass="28989">MCLIVFSYQENKESSKAFPGSLILAANRDEYYERPTESMHWWESEGVLAGKDLQAGGTWLAISDDGRFAAITNYKEPTNGNTDLKSRGELVSNYITSKEVTSSEYLENIKGKNYAGFNLLLGDKEGIHYFSNRTEEVDKLEPGIHAVGNLLLNSQTKKYIKVKNQFKELLQTNPDEDGLLEFMKGDSGDLSDLDMAGFKETEHEEIPYRFIKSDYYGTRNTTIITINETGEYKISEQNFSENGKKLEKTSFQFKL</sequence>
<dbReference type="Pfam" id="PF05742">
    <property type="entry name" value="TANGO2"/>
    <property type="match status" value="1"/>
</dbReference>
<name>A0A381QPQ1_9ZZZZ</name>
<dbReference type="AlphaFoldDB" id="A0A381QPQ1"/>
<evidence type="ECO:0008006" key="2">
    <source>
        <dbReference type="Google" id="ProtNLM"/>
    </source>
</evidence>